<accession>A0AAV4S107</accession>
<protein>
    <submittedName>
        <fullName evidence="1">Uncharacterized protein</fullName>
    </submittedName>
</protein>
<keyword evidence="2" id="KW-1185">Reference proteome</keyword>
<name>A0AAV4S107_CAEEX</name>
<sequence length="95" mass="11068">MTDRGELSMDLCIVIWEYYTKFRIHALPNHRRNVWIASRINVNCVVSEQLKTKTSHILHYLSEHIGVELLIYNSDDSGGNSCFILSSKMQIKTRK</sequence>
<proteinExistence type="predicted"/>
<dbReference type="AlphaFoldDB" id="A0AAV4S107"/>
<organism evidence="1 2">
    <name type="scientific">Caerostris extrusa</name>
    <name type="common">Bark spider</name>
    <name type="synonym">Caerostris bankana</name>
    <dbReference type="NCBI Taxonomy" id="172846"/>
    <lineage>
        <taxon>Eukaryota</taxon>
        <taxon>Metazoa</taxon>
        <taxon>Ecdysozoa</taxon>
        <taxon>Arthropoda</taxon>
        <taxon>Chelicerata</taxon>
        <taxon>Arachnida</taxon>
        <taxon>Araneae</taxon>
        <taxon>Araneomorphae</taxon>
        <taxon>Entelegynae</taxon>
        <taxon>Araneoidea</taxon>
        <taxon>Araneidae</taxon>
        <taxon>Caerostris</taxon>
    </lineage>
</organism>
<dbReference type="EMBL" id="BPLR01008571">
    <property type="protein sequence ID" value="GIY25743.1"/>
    <property type="molecule type" value="Genomic_DNA"/>
</dbReference>
<evidence type="ECO:0000313" key="1">
    <source>
        <dbReference type="EMBL" id="GIY25743.1"/>
    </source>
</evidence>
<dbReference type="Proteomes" id="UP001054945">
    <property type="component" value="Unassembled WGS sequence"/>
</dbReference>
<evidence type="ECO:0000313" key="2">
    <source>
        <dbReference type="Proteomes" id="UP001054945"/>
    </source>
</evidence>
<reference evidence="1 2" key="1">
    <citation type="submission" date="2021-06" db="EMBL/GenBank/DDBJ databases">
        <title>Caerostris extrusa draft genome.</title>
        <authorList>
            <person name="Kono N."/>
            <person name="Arakawa K."/>
        </authorList>
    </citation>
    <scope>NUCLEOTIDE SEQUENCE [LARGE SCALE GENOMIC DNA]</scope>
</reference>
<gene>
    <name evidence="1" type="ORF">CEXT_277441</name>
</gene>
<comment type="caution">
    <text evidence="1">The sequence shown here is derived from an EMBL/GenBank/DDBJ whole genome shotgun (WGS) entry which is preliminary data.</text>
</comment>